<evidence type="ECO:0000256" key="3">
    <source>
        <dbReference type="ARBA" id="ARBA00022833"/>
    </source>
</evidence>
<evidence type="ECO:0000256" key="4">
    <source>
        <dbReference type="PROSITE-ProRule" id="PRU00042"/>
    </source>
</evidence>
<organism evidence="6 7">
    <name type="scientific">Angomonas deanei</name>
    <dbReference type="NCBI Taxonomy" id="59799"/>
    <lineage>
        <taxon>Eukaryota</taxon>
        <taxon>Discoba</taxon>
        <taxon>Euglenozoa</taxon>
        <taxon>Kinetoplastea</taxon>
        <taxon>Metakinetoplastina</taxon>
        <taxon>Trypanosomatida</taxon>
        <taxon>Trypanosomatidae</taxon>
        <taxon>Strigomonadinae</taxon>
        <taxon>Angomonas</taxon>
    </lineage>
</organism>
<dbReference type="Pfam" id="PF12756">
    <property type="entry name" value="zf-C2H2_2"/>
    <property type="match status" value="1"/>
</dbReference>
<dbReference type="EMBL" id="LR877154">
    <property type="protein sequence ID" value="CAD2218052.1"/>
    <property type="molecule type" value="Genomic_DNA"/>
</dbReference>
<accession>A0A7G2CIH3</accession>
<dbReference type="OrthoDB" id="19329at2759"/>
<dbReference type="InterPro" id="IPR013087">
    <property type="entry name" value="Znf_C2H2_type"/>
</dbReference>
<feature type="domain" description="C2H2-type" evidence="5">
    <location>
        <begin position="72"/>
        <end position="101"/>
    </location>
</feature>
<proteinExistence type="predicted"/>
<dbReference type="AlphaFoldDB" id="A0A7G2CIH3"/>
<dbReference type="InterPro" id="IPR041661">
    <property type="entry name" value="ZN622/Rei1/Reh1_Znf-C2H2"/>
</dbReference>
<sequence>MSQFRCHTCNLDIADSGAIKTHYGSELHVTNVRRKVEGQRPLTAQEFHQQSESLELGDSAVAGSDAYGAPVYSCTLCKKQFRSVQTLQAHIRSTAHLIRKEQRIIQRDSEAASMLTMTSLGSAAIGLHRRNNAKAKAFKSKEKKVEGPSVSMDDRNADASATRCMFCGYGSDTIENNLEHMMKVHSFSLPLAHHCKDVEGMLEYLARKVNGLMCLVCNEKTRSYNSLDALRDHMRESGHERVGLGVEYQDFYSCTLEDADAMKKVEIEGDQLLVNSGDERRVVLRKENEVPKIRQRETEEKQQERKAILAQDHAALVAAREEQKELLFEERRRQGDVTRKSQSHYQAKQLKIGMISNKLHPKGYDGEGLLN</sequence>
<evidence type="ECO:0000256" key="2">
    <source>
        <dbReference type="ARBA" id="ARBA00022771"/>
    </source>
</evidence>
<dbReference type="PANTHER" id="PTHR13182:SF8">
    <property type="entry name" value="CYTOPLASMIC 60S SUBUNIT BIOGENESIS FACTOR ZNF622"/>
    <property type="match status" value="1"/>
</dbReference>
<dbReference type="SUPFAM" id="SSF57667">
    <property type="entry name" value="beta-beta-alpha zinc fingers"/>
    <property type="match status" value="2"/>
</dbReference>
<gene>
    <name evidence="6" type="ORF">ADEAN_000553800</name>
</gene>
<evidence type="ECO:0000313" key="6">
    <source>
        <dbReference type="EMBL" id="CAD2218052.1"/>
    </source>
</evidence>
<dbReference type="VEuPathDB" id="TriTrypDB:ADEAN_000553800"/>
<dbReference type="GO" id="GO:0030687">
    <property type="term" value="C:preribosome, large subunit precursor"/>
    <property type="evidence" value="ECO:0007669"/>
    <property type="project" value="TreeGrafter"/>
</dbReference>
<dbReference type="Proteomes" id="UP000515908">
    <property type="component" value="Chromosome 10"/>
</dbReference>
<evidence type="ECO:0000259" key="5">
    <source>
        <dbReference type="PROSITE" id="PS50157"/>
    </source>
</evidence>
<dbReference type="GO" id="GO:0042273">
    <property type="term" value="P:ribosomal large subunit biogenesis"/>
    <property type="evidence" value="ECO:0007669"/>
    <property type="project" value="TreeGrafter"/>
</dbReference>
<dbReference type="PROSITE" id="PS50157">
    <property type="entry name" value="ZINC_FINGER_C2H2_2"/>
    <property type="match status" value="1"/>
</dbReference>
<dbReference type="InterPro" id="IPR036236">
    <property type="entry name" value="Znf_C2H2_sf"/>
</dbReference>
<keyword evidence="1" id="KW-0479">Metal-binding</keyword>
<keyword evidence="7" id="KW-1185">Reference proteome</keyword>
<keyword evidence="2 4" id="KW-0863">Zinc-finger</keyword>
<dbReference type="Pfam" id="PF12171">
    <property type="entry name" value="zf-C2H2_jaz"/>
    <property type="match status" value="1"/>
</dbReference>
<reference evidence="6 7" key="1">
    <citation type="submission" date="2020-08" db="EMBL/GenBank/DDBJ databases">
        <authorList>
            <person name="Newling K."/>
            <person name="Davey J."/>
            <person name="Forrester S."/>
        </authorList>
    </citation>
    <scope>NUCLEOTIDE SEQUENCE [LARGE SCALE GENOMIC DNA]</scope>
    <source>
        <strain evidence="7">Crithidia deanei Carvalho (ATCC PRA-265)</strain>
    </source>
</reference>
<name>A0A7G2CIH3_9TRYP</name>
<keyword evidence="3" id="KW-0862">Zinc</keyword>
<evidence type="ECO:0000256" key="1">
    <source>
        <dbReference type="ARBA" id="ARBA00022723"/>
    </source>
</evidence>
<dbReference type="InterPro" id="IPR022755">
    <property type="entry name" value="Znf_C2H2_jaz"/>
</dbReference>
<dbReference type="GO" id="GO:0008270">
    <property type="term" value="F:zinc ion binding"/>
    <property type="evidence" value="ECO:0007669"/>
    <property type="project" value="UniProtKB-KW"/>
</dbReference>
<dbReference type="PANTHER" id="PTHR13182">
    <property type="entry name" value="ZINC FINGER PROTEIN 622"/>
    <property type="match status" value="1"/>
</dbReference>
<protein>
    <submittedName>
        <fullName evidence="6">C2H2-type zinc finger/Zinc-finger double-stranded RNA-binding/Zinc finger, C2H2 type/Zinc-finger of C2H2 type/C2H2 type zinc-finger (2 copies), putative</fullName>
    </submittedName>
</protein>
<dbReference type="Gene3D" id="3.30.160.60">
    <property type="entry name" value="Classic Zinc Finger"/>
    <property type="match status" value="1"/>
</dbReference>
<dbReference type="PROSITE" id="PS00028">
    <property type="entry name" value="ZINC_FINGER_C2H2_1"/>
    <property type="match status" value="1"/>
</dbReference>
<dbReference type="InterPro" id="IPR040025">
    <property type="entry name" value="Znf622/Rei1/Reh1"/>
</dbReference>
<evidence type="ECO:0000313" key="7">
    <source>
        <dbReference type="Proteomes" id="UP000515908"/>
    </source>
</evidence>
<dbReference type="SMART" id="SM00355">
    <property type="entry name" value="ZnF_C2H2"/>
    <property type="match status" value="4"/>
</dbReference>